<evidence type="ECO:0000313" key="2">
    <source>
        <dbReference type="EMBL" id="CUS03811.2"/>
    </source>
</evidence>
<sequence>MSESESQRWLGFARSDLEAAETLLASPDHYPRQVCFLAQQAIEKALKAALILEQIVFPFSHDLDRLRNMLPAGWQKLSK</sequence>
<protein>
    <recommendedName>
        <fullName evidence="1">HEPN domain-containing protein</fullName>
    </recommendedName>
</protein>
<evidence type="ECO:0000259" key="1">
    <source>
        <dbReference type="PROSITE" id="PS50910"/>
    </source>
</evidence>
<dbReference type="Gene3D" id="1.20.120.330">
    <property type="entry name" value="Nucleotidyltransferases domain 2"/>
    <property type="match status" value="1"/>
</dbReference>
<dbReference type="EMBL" id="LN890655">
    <property type="protein sequence ID" value="CUS03811.2"/>
    <property type="molecule type" value="Genomic_DNA"/>
</dbReference>
<dbReference type="InterPro" id="IPR007842">
    <property type="entry name" value="HEPN_dom"/>
</dbReference>
<dbReference type="OrthoDB" id="559759at2"/>
<gene>
    <name evidence="2" type="ORF">CFX0092_A1933</name>
</gene>
<dbReference type="AlphaFoldDB" id="A0A160T1B8"/>
<feature type="domain" description="HEPN" evidence="1">
    <location>
        <begin position="12"/>
        <end position="79"/>
    </location>
</feature>
<dbReference type="KEGG" id="pbf:CFX0092_A1933"/>
<keyword evidence="3" id="KW-1185">Reference proteome</keyword>
<dbReference type="Proteomes" id="UP000215027">
    <property type="component" value="Chromosome I"/>
</dbReference>
<organism evidence="2 3">
    <name type="scientific">Candidatus Promineifilum breve</name>
    <dbReference type="NCBI Taxonomy" id="1806508"/>
    <lineage>
        <taxon>Bacteria</taxon>
        <taxon>Bacillati</taxon>
        <taxon>Chloroflexota</taxon>
        <taxon>Ardenticatenia</taxon>
        <taxon>Candidatus Promineifilales</taxon>
        <taxon>Candidatus Promineifilaceae</taxon>
        <taxon>Candidatus Promineifilum</taxon>
    </lineage>
</organism>
<dbReference type="PROSITE" id="PS50910">
    <property type="entry name" value="HEPN"/>
    <property type="match status" value="1"/>
</dbReference>
<dbReference type="RefSeq" id="WP_095043248.1">
    <property type="nucleotide sequence ID" value="NZ_LN890655.1"/>
</dbReference>
<proteinExistence type="predicted"/>
<dbReference type="Pfam" id="PF05168">
    <property type="entry name" value="HEPN"/>
    <property type="match status" value="1"/>
</dbReference>
<accession>A0A160T1B8</accession>
<reference evidence="2" key="1">
    <citation type="submission" date="2016-01" db="EMBL/GenBank/DDBJ databases">
        <authorList>
            <person name="Mcilroy J.S."/>
            <person name="Karst M S."/>
            <person name="Albertsen M."/>
        </authorList>
    </citation>
    <scope>NUCLEOTIDE SEQUENCE</scope>
    <source>
        <strain evidence="2">Cfx-K</strain>
    </source>
</reference>
<evidence type="ECO:0000313" key="3">
    <source>
        <dbReference type="Proteomes" id="UP000215027"/>
    </source>
</evidence>
<dbReference type="SUPFAM" id="SSF81593">
    <property type="entry name" value="Nucleotidyltransferase substrate binding subunit/domain"/>
    <property type="match status" value="1"/>
</dbReference>
<name>A0A160T1B8_9CHLR</name>